<keyword evidence="7" id="KW-0677">Repeat</keyword>
<keyword evidence="14" id="KW-0325">Glycoprotein</keyword>
<feature type="domain" description="Gnk2-homologous" evidence="22">
    <location>
        <begin position="133"/>
        <end position="236"/>
    </location>
</feature>
<dbReference type="Gene3D" id="3.30.430.20">
    <property type="entry name" value="Gnk2 domain, C-X8-C-X2-C motif"/>
    <property type="match status" value="4"/>
</dbReference>
<evidence type="ECO:0000256" key="11">
    <source>
        <dbReference type="ARBA" id="ARBA00022989"/>
    </source>
</evidence>
<sequence>MATPILAILSSVILLNARGLGADTLSNTLLKSSCSGNSIPGSGDRFQTNLNTLLSSLKAQAPISNFNTTTAGDGADRSYGLYMCQGDLSSDDCRSCVQAATAGVLQSCPSNRQGIVWYDYCQLRFSDFDFFGVMDASWGYYGKNEYATIPNPSLPLDVLSRLVEDAPSSQPLKFAANASVTAGVYALAQCTDDLSGKDCRKCLETILKEVKGCCSDAEGYRYLSRSCWVRYESTPFLWKVNSTYTSIVVPRCPNDTFPAGSRSTWEANLKVLLSSLATSSPRSGGFNTSVAGEGSTRLYGLALCRPDVANSTDACRTCLINASSSVTLMCPGRTEGVIWYEKCEIRYSNQSFFGVVDRVGRTFCNPRETSQAYDAASLDLMSRLTEAAPNQPLLYAAGSEAISDSAKSYGLVQCTRDLNSDECRRCLTDGMANVSSACKQRRGWRYLSGSCNLRYEDFAFFDDSKLLTVPSSLGGGKSSKTLIIAIVIPILGTMILGSLIYFSWQRKKRHQGGKKTYLLDDLETLGDTDLHLIDLETVKAATDNFSHTNKIGKGGFGTVYKGKLQGGEVIAVKRLSTRSNQGSEEFKNEVLLIAKLQHRNLVRTLGCCVEGEEKMLIYEYMPNGSLDAFIFDQTKRALLEWKSRFNIIYGIARGLLYLHEDSQLKIIHRDLKPSNVLLDRQMNSKISDFGMAKIFRDDENAANTDRVAGTYGYMAPEYVYDGIFSVKSDVFSFGILLLEILSGQRNGRPHFFEHGPTLIKHAWQLWTEGRAFELVDPFIVNSTPATEAIRCMHIGLLCVQENPEDRPSMSCVVLMLMSEHMVLPDPSQPASFVRETDNSIGKPSSSSSLRSVNVVSITDVQPR</sequence>
<dbReference type="Pfam" id="PF01657">
    <property type="entry name" value="Stress-antifung"/>
    <property type="match status" value="4"/>
</dbReference>
<dbReference type="InterPro" id="IPR002902">
    <property type="entry name" value="GNK2"/>
</dbReference>
<dbReference type="PANTHER" id="PTHR27002">
    <property type="entry name" value="RECEPTOR-LIKE SERINE/THREONINE-PROTEIN KINASE SD1-8"/>
    <property type="match status" value="1"/>
</dbReference>
<dbReference type="PROSITE" id="PS51473">
    <property type="entry name" value="GNK2"/>
    <property type="match status" value="4"/>
</dbReference>
<keyword evidence="6 20" id="KW-0732">Signal</keyword>
<keyword evidence="13" id="KW-1015">Disulfide bond</keyword>
<dbReference type="InterPro" id="IPR001245">
    <property type="entry name" value="Ser-Thr/Tyr_kinase_cat_dom"/>
</dbReference>
<dbReference type="PANTHER" id="PTHR27002:SF804">
    <property type="entry name" value="OS02G0710500 PROTEIN"/>
    <property type="match status" value="1"/>
</dbReference>
<evidence type="ECO:0000256" key="10">
    <source>
        <dbReference type="ARBA" id="ARBA00022840"/>
    </source>
</evidence>
<dbReference type="AlphaFoldDB" id="A0A1D1ZLX3"/>
<evidence type="ECO:0000256" key="18">
    <source>
        <dbReference type="SAM" id="MobiDB-lite"/>
    </source>
</evidence>
<keyword evidence="10 17" id="KW-0067">ATP-binding</keyword>
<evidence type="ECO:0000256" key="4">
    <source>
        <dbReference type="ARBA" id="ARBA00022679"/>
    </source>
</evidence>
<evidence type="ECO:0000256" key="9">
    <source>
        <dbReference type="ARBA" id="ARBA00022777"/>
    </source>
</evidence>
<dbReference type="CDD" id="cd23509">
    <property type="entry name" value="Gnk2-like"/>
    <property type="match status" value="4"/>
</dbReference>
<feature type="chain" id="PRO_5008901100" description="non-specific serine/threonine protein kinase" evidence="20">
    <location>
        <begin position="23"/>
        <end position="863"/>
    </location>
</feature>
<dbReference type="SMART" id="SM00220">
    <property type="entry name" value="S_TKc"/>
    <property type="match status" value="1"/>
</dbReference>
<dbReference type="InterPro" id="IPR008271">
    <property type="entry name" value="Ser/Thr_kinase_AS"/>
</dbReference>
<comment type="catalytic activity">
    <reaction evidence="16">
        <text>L-seryl-[protein] + ATP = O-phospho-L-seryl-[protein] + ADP + H(+)</text>
        <dbReference type="Rhea" id="RHEA:17989"/>
        <dbReference type="Rhea" id="RHEA-COMP:9863"/>
        <dbReference type="Rhea" id="RHEA-COMP:11604"/>
        <dbReference type="ChEBI" id="CHEBI:15378"/>
        <dbReference type="ChEBI" id="CHEBI:29999"/>
        <dbReference type="ChEBI" id="CHEBI:30616"/>
        <dbReference type="ChEBI" id="CHEBI:83421"/>
        <dbReference type="ChEBI" id="CHEBI:456216"/>
        <dbReference type="EC" id="2.7.11.1"/>
    </reaction>
</comment>
<evidence type="ECO:0000256" key="12">
    <source>
        <dbReference type="ARBA" id="ARBA00023136"/>
    </source>
</evidence>
<dbReference type="GO" id="GO:0005886">
    <property type="term" value="C:plasma membrane"/>
    <property type="evidence" value="ECO:0007669"/>
    <property type="project" value="TreeGrafter"/>
</dbReference>
<evidence type="ECO:0000256" key="6">
    <source>
        <dbReference type="ARBA" id="ARBA00022729"/>
    </source>
</evidence>
<feature type="transmembrane region" description="Helical" evidence="19">
    <location>
        <begin position="482"/>
        <end position="504"/>
    </location>
</feature>
<dbReference type="PROSITE" id="PS00108">
    <property type="entry name" value="PROTEIN_KINASE_ST"/>
    <property type="match status" value="1"/>
</dbReference>
<dbReference type="Gene3D" id="3.30.200.20">
    <property type="entry name" value="Phosphorylase Kinase, domain 1"/>
    <property type="match status" value="1"/>
</dbReference>
<comment type="catalytic activity">
    <reaction evidence="15">
        <text>L-threonyl-[protein] + ATP = O-phospho-L-threonyl-[protein] + ADP + H(+)</text>
        <dbReference type="Rhea" id="RHEA:46608"/>
        <dbReference type="Rhea" id="RHEA-COMP:11060"/>
        <dbReference type="Rhea" id="RHEA-COMP:11605"/>
        <dbReference type="ChEBI" id="CHEBI:15378"/>
        <dbReference type="ChEBI" id="CHEBI:30013"/>
        <dbReference type="ChEBI" id="CHEBI:30616"/>
        <dbReference type="ChEBI" id="CHEBI:61977"/>
        <dbReference type="ChEBI" id="CHEBI:456216"/>
        <dbReference type="EC" id="2.7.11.1"/>
    </reaction>
</comment>
<feature type="binding site" evidence="17">
    <location>
        <position position="573"/>
    </location>
    <ligand>
        <name>ATP</name>
        <dbReference type="ChEBI" id="CHEBI:30616"/>
    </ligand>
</feature>
<evidence type="ECO:0000256" key="2">
    <source>
        <dbReference type="ARBA" id="ARBA00012513"/>
    </source>
</evidence>
<dbReference type="InterPro" id="IPR000719">
    <property type="entry name" value="Prot_kinase_dom"/>
</dbReference>
<dbReference type="Gene3D" id="1.10.510.10">
    <property type="entry name" value="Transferase(Phosphotransferase) domain 1"/>
    <property type="match status" value="1"/>
</dbReference>
<feature type="region of interest" description="Disordered" evidence="18">
    <location>
        <begin position="827"/>
        <end position="848"/>
    </location>
</feature>
<dbReference type="InterPro" id="IPR038408">
    <property type="entry name" value="GNK2_sf"/>
</dbReference>
<dbReference type="CDD" id="cd14066">
    <property type="entry name" value="STKc_IRAK"/>
    <property type="match status" value="1"/>
</dbReference>
<evidence type="ECO:0000256" key="13">
    <source>
        <dbReference type="ARBA" id="ARBA00023157"/>
    </source>
</evidence>
<evidence type="ECO:0000256" key="14">
    <source>
        <dbReference type="ARBA" id="ARBA00023180"/>
    </source>
</evidence>
<dbReference type="FunFam" id="1.10.510.10:FF:000467">
    <property type="entry name" value="Liguleless narrow1"/>
    <property type="match status" value="1"/>
</dbReference>
<feature type="domain" description="Protein kinase" evidence="21">
    <location>
        <begin position="545"/>
        <end position="823"/>
    </location>
</feature>
<dbReference type="PROSITE" id="PS50011">
    <property type="entry name" value="PROTEIN_KINASE_DOM"/>
    <property type="match status" value="1"/>
</dbReference>
<gene>
    <name evidence="23" type="primary">CRK10_0</name>
    <name evidence="23" type="ORF">g.125010</name>
</gene>
<evidence type="ECO:0000256" key="5">
    <source>
        <dbReference type="ARBA" id="ARBA00022692"/>
    </source>
</evidence>
<evidence type="ECO:0000256" key="3">
    <source>
        <dbReference type="ARBA" id="ARBA00022527"/>
    </source>
</evidence>
<keyword evidence="12 19" id="KW-0472">Membrane</keyword>
<keyword evidence="8 17" id="KW-0547">Nucleotide-binding</keyword>
<keyword evidence="23" id="KW-0675">Receptor</keyword>
<evidence type="ECO:0000256" key="19">
    <source>
        <dbReference type="SAM" id="Phobius"/>
    </source>
</evidence>
<dbReference type="EMBL" id="GDJX01000109">
    <property type="protein sequence ID" value="JAT67827.1"/>
    <property type="molecule type" value="Transcribed_RNA"/>
</dbReference>
<dbReference type="GO" id="GO:0004674">
    <property type="term" value="F:protein serine/threonine kinase activity"/>
    <property type="evidence" value="ECO:0007669"/>
    <property type="project" value="UniProtKB-KW"/>
</dbReference>
<evidence type="ECO:0000313" key="23">
    <source>
        <dbReference type="EMBL" id="JAT67827.1"/>
    </source>
</evidence>
<evidence type="ECO:0000256" key="17">
    <source>
        <dbReference type="PROSITE-ProRule" id="PRU10141"/>
    </source>
</evidence>
<evidence type="ECO:0000256" key="8">
    <source>
        <dbReference type="ARBA" id="ARBA00022741"/>
    </source>
</evidence>
<evidence type="ECO:0000256" key="20">
    <source>
        <dbReference type="SAM" id="SignalP"/>
    </source>
</evidence>
<keyword evidence="3" id="KW-0723">Serine/threonine-protein kinase</keyword>
<evidence type="ECO:0000256" key="1">
    <source>
        <dbReference type="ARBA" id="ARBA00004167"/>
    </source>
</evidence>
<comment type="subcellular location">
    <subcellularLocation>
        <location evidence="1">Membrane</location>
        <topology evidence="1">Single-pass membrane protein</topology>
    </subcellularLocation>
</comment>
<evidence type="ECO:0000259" key="22">
    <source>
        <dbReference type="PROSITE" id="PS51473"/>
    </source>
</evidence>
<feature type="domain" description="Gnk2-homologous" evidence="22">
    <location>
        <begin position="355"/>
        <end position="460"/>
    </location>
</feature>
<evidence type="ECO:0000256" key="16">
    <source>
        <dbReference type="ARBA" id="ARBA00048679"/>
    </source>
</evidence>
<evidence type="ECO:0000259" key="21">
    <source>
        <dbReference type="PROSITE" id="PS50011"/>
    </source>
</evidence>
<dbReference type="GO" id="GO:0005524">
    <property type="term" value="F:ATP binding"/>
    <property type="evidence" value="ECO:0007669"/>
    <property type="project" value="UniProtKB-UniRule"/>
</dbReference>
<feature type="domain" description="Gnk2-homologous" evidence="22">
    <location>
        <begin position="27"/>
        <end position="130"/>
    </location>
</feature>
<dbReference type="EC" id="2.7.11.1" evidence="2"/>
<dbReference type="InterPro" id="IPR011009">
    <property type="entry name" value="Kinase-like_dom_sf"/>
</dbReference>
<dbReference type="Pfam" id="PF07714">
    <property type="entry name" value="PK_Tyr_Ser-Thr"/>
    <property type="match status" value="1"/>
</dbReference>
<accession>A0A1D1ZLX3</accession>
<dbReference type="FunFam" id="3.30.200.20:FF:000195">
    <property type="entry name" value="G-type lectin S-receptor-like serine/threonine-protein kinase"/>
    <property type="match status" value="1"/>
</dbReference>
<feature type="signal peptide" evidence="20">
    <location>
        <begin position="1"/>
        <end position="22"/>
    </location>
</feature>
<organism evidence="23">
    <name type="scientific">Anthurium amnicola</name>
    <dbReference type="NCBI Taxonomy" id="1678845"/>
    <lineage>
        <taxon>Eukaryota</taxon>
        <taxon>Viridiplantae</taxon>
        <taxon>Streptophyta</taxon>
        <taxon>Embryophyta</taxon>
        <taxon>Tracheophyta</taxon>
        <taxon>Spermatophyta</taxon>
        <taxon>Magnoliopsida</taxon>
        <taxon>Liliopsida</taxon>
        <taxon>Araceae</taxon>
        <taxon>Pothoideae</taxon>
        <taxon>Potheae</taxon>
        <taxon>Anthurium</taxon>
    </lineage>
</organism>
<dbReference type="InterPro" id="IPR017441">
    <property type="entry name" value="Protein_kinase_ATP_BS"/>
</dbReference>
<name>A0A1D1ZLX3_9ARAE</name>
<evidence type="ECO:0000256" key="15">
    <source>
        <dbReference type="ARBA" id="ARBA00047899"/>
    </source>
</evidence>
<feature type="domain" description="Gnk2-homologous" evidence="22">
    <location>
        <begin position="245"/>
        <end position="352"/>
    </location>
</feature>
<protein>
    <recommendedName>
        <fullName evidence="2">non-specific serine/threonine protein kinase</fullName>
        <ecNumber evidence="2">2.7.11.1</ecNumber>
    </recommendedName>
</protein>
<keyword evidence="5 19" id="KW-0812">Transmembrane</keyword>
<keyword evidence="9 23" id="KW-0418">Kinase</keyword>
<keyword evidence="11 19" id="KW-1133">Transmembrane helix</keyword>
<evidence type="ECO:0000256" key="7">
    <source>
        <dbReference type="ARBA" id="ARBA00022737"/>
    </source>
</evidence>
<dbReference type="PROSITE" id="PS00107">
    <property type="entry name" value="PROTEIN_KINASE_ATP"/>
    <property type="match status" value="1"/>
</dbReference>
<keyword evidence="4" id="KW-0808">Transferase</keyword>
<dbReference type="SUPFAM" id="SSF56112">
    <property type="entry name" value="Protein kinase-like (PK-like)"/>
    <property type="match status" value="1"/>
</dbReference>
<proteinExistence type="predicted"/>
<reference evidence="23" key="1">
    <citation type="submission" date="2015-07" db="EMBL/GenBank/DDBJ databases">
        <title>Transcriptome Assembly of Anthurium amnicola.</title>
        <authorList>
            <person name="Suzuki J."/>
        </authorList>
    </citation>
    <scope>NUCLEOTIDE SEQUENCE</scope>
</reference>